<gene>
    <name evidence="2" type="ORF">ABNN70_00815</name>
</gene>
<dbReference type="Pfam" id="PF05598">
    <property type="entry name" value="DUF772"/>
    <property type="match status" value="1"/>
</dbReference>
<proteinExistence type="predicted"/>
<evidence type="ECO:0000259" key="1">
    <source>
        <dbReference type="Pfam" id="PF05598"/>
    </source>
</evidence>
<name>A0AAU8IFE3_9BACL</name>
<feature type="domain" description="Transposase InsH N-terminal" evidence="1">
    <location>
        <begin position="3"/>
        <end position="46"/>
    </location>
</feature>
<dbReference type="EMBL" id="CP159510">
    <property type="protein sequence ID" value="XCJ17129.1"/>
    <property type="molecule type" value="Genomic_DNA"/>
</dbReference>
<reference evidence="2" key="1">
    <citation type="submission" date="2024-06" db="EMBL/GenBank/DDBJ databases">
        <authorList>
            <person name="Fan A."/>
            <person name="Zhang F.Y."/>
            <person name="Zhang L."/>
        </authorList>
    </citation>
    <scope>NUCLEOTIDE SEQUENCE</scope>
    <source>
        <strain evidence="2">Y61</strain>
    </source>
</reference>
<dbReference type="AlphaFoldDB" id="A0AAU8IFE3"/>
<dbReference type="RefSeq" id="WP_353948434.1">
    <property type="nucleotide sequence ID" value="NZ_CP159510.1"/>
</dbReference>
<sequence>MSARLALGALIIQQRQGTTDWETVLQITENPYMQYFLGLPGERNRPFITR</sequence>
<dbReference type="InterPro" id="IPR008490">
    <property type="entry name" value="Transposase_InsH_N"/>
</dbReference>
<evidence type="ECO:0000313" key="2">
    <source>
        <dbReference type="EMBL" id="XCJ17129.1"/>
    </source>
</evidence>
<protein>
    <submittedName>
        <fullName evidence="2">Transposase</fullName>
    </submittedName>
</protein>
<organism evidence="2">
    <name type="scientific">Sporolactobacillus sp. Y61</name>
    <dbReference type="NCBI Taxonomy" id="3160863"/>
    <lineage>
        <taxon>Bacteria</taxon>
        <taxon>Bacillati</taxon>
        <taxon>Bacillota</taxon>
        <taxon>Bacilli</taxon>
        <taxon>Bacillales</taxon>
        <taxon>Sporolactobacillaceae</taxon>
        <taxon>Sporolactobacillus</taxon>
    </lineage>
</organism>
<accession>A0AAU8IFE3</accession>